<protein>
    <recommendedName>
        <fullName evidence="3">Protein kinase domain-containing protein</fullName>
    </recommendedName>
</protein>
<feature type="transmembrane region" description="Helical" evidence="2">
    <location>
        <begin position="515"/>
        <end position="537"/>
    </location>
</feature>
<dbReference type="EMBL" id="MAAO01000016">
    <property type="protein sequence ID" value="OUR93097.1"/>
    <property type="molecule type" value="Genomic_DNA"/>
</dbReference>
<evidence type="ECO:0000259" key="3">
    <source>
        <dbReference type="PROSITE" id="PS50011"/>
    </source>
</evidence>
<accession>A0A1Y5F1U5</accession>
<name>A0A1Y5F1U5_9BACT</name>
<organism evidence="4 5">
    <name type="scientific">Halobacteriovorax marinus</name>
    <dbReference type="NCBI Taxonomy" id="97084"/>
    <lineage>
        <taxon>Bacteria</taxon>
        <taxon>Pseudomonadati</taxon>
        <taxon>Bdellovibrionota</taxon>
        <taxon>Bacteriovoracia</taxon>
        <taxon>Bacteriovoracales</taxon>
        <taxon>Halobacteriovoraceae</taxon>
        <taxon>Halobacteriovorax</taxon>
    </lineage>
</organism>
<dbReference type="Proteomes" id="UP000196531">
    <property type="component" value="Unassembled WGS sequence"/>
</dbReference>
<gene>
    <name evidence="4" type="ORF">A9Q84_21575</name>
</gene>
<dbReference type="InterPro" id="IPR000719">
    <property type="entry name" value="Prot_kinase_dom"/>
</dbReference>
<comment type="caution">
    <text evidence="4">The sequence shown here is derived from an EMBL/GenBank/DDBJ whole genome shotgun (WGS) entry which is preliminary data.</text>
</comment>
<keyword evidence="2" id="KW-0812">Transmembrane</keyword>
<feature type="domain" description="Protein kinase" evidence="3">
    <location>
        <begin position="142"/>
        <end position="469"/>
    </location>
</feature>
<proteinExistence type="inferred from homology"/>
<dbReference type="Pfam" id="PF03109">
    <property type="entry name" value="ABC1"/>
    <property type="match status" value="1"/>
</dbReference>
<dbReference type="GO" id="GO:0005524">
    <property type="term" value="F:ATP binding"/>
    <property type="evidence" value="ECO:0007669"/>
    <property type="project" value="InterPro"/>
</dbReference>
<evidence type="ECO:0000256" key="1">
    <source>
        <dbReference type="ARBA" id="ARBA00009670"/>
    </source>
</evidence>
<dbReference type="InterPro" id="IPR050154">
    <property type="entry name" value="UbiB_kinase"/>
</dbReference>
<evidence type="ECO:0000256" key="2">
    <source>
        <dbReference type="SAM" id="Phobius"/>
    </source>
</evidence>
<comment type="similarity">
    <text evidence="1">Belongs to the protein kinase superfamily. ADCK protein kinase family.</text>
</comment>
<dbReference type="GO" id="GO:0004672">
    <property type="term" value="F:protein kinase activity"/>
    <property type="evidence" value="ECO:0007669"/>
    <property type="project" value="InterPro"/>
</dbReference>
<keyword evidence="2" id="KW-0472">Membrane</keyword>
<dbReference type="PROSITE" id="PS50011">
    <property type="entry name" value="PROTEIN_KINASE_DOM"/>
    <property type="match status" value="1"/>
</dbReference>
<feature type="transmembrane region" description="Helical" evidence="2">
    <location>
        <begin position="549"/>
        <end position="569"/>
    </location>
</feature>
<reference evidence="5" key="1">
    <citation type="journal article" date="2017" name="Proc. Natl. Acad. Sci. U.S.A.">
        <title>Simulation of Deepwater Horizon oil plume reveals substrate specialization within a complex community of hydrocarbon-degraders.</title>
        <authorList>
            <person name="Hu P."/>
            <person name="Dubinsky E.A."/>
            <person name="Probst A.J."/>
            <person name="Wang J."/>
            <person name="Sieber C.M.K."/>
            <person name="Tom L.M."/>
            <person name="Gardinali P."/>
            <person name="Banfield J.F."/>
            <person name="Atlas R.M."/>
            <person name="Andersen G.L."/>
        </authorList>
    </citation>
    <scope>NUCLEOTIDE SEQUENCE [LARGE SCALE GENOMIC DNA]</scope>
</reference>
<dbReference type="PANTHER" id="PTHR10566:SF113">
    <property type="entry name" value="PROTEIN ACTIVITY OF BC1 COMPLEX KINASE 7, CHLOROPLASTIC"/>
    <property type="match status" value="1"/>
</dbReference>
<evidence type="ECO:0000313" key="4">
    <source>
        <dbReference type="EMBL" id="OUR93097.1"/>
    </source>
</evidence>
<evidence type="ECO:0000313" key="5">
    <source>
        <dbReference type="Proteomes" id="UP000196531"/>
    </source>
</evidence>
<dbReference type="AlphaFoldDB" id="A0A1Y5F1U5"/>
<dbReference type="CDD" id="cd05121">
    <property type="entry name" value="ABC1_ADCK3-like"/>
    <property type="match status" value="1"/>
</dbReference>
<sequence length="572" mass="65460">MDLIKTGIEITKTIRNVSRLREIVAIFARHGFQDFFSGAITQIIPNFVLPKSKRSIKEELEENGQKDWGEILGLRLRKCFEELGPAFIKFGQLLSSREDIFDESFITQMKLLRDQVKPVSFDQASRIINESLGEPWSNIFSEIDPHPIGTASIGVVFKGKLHNGTKVVIKVRRPNIEKEMVTDFSIMSFVATQVEKVSAEIRYLGISRIVHDFSISLQNELNFNIEALNSEKLAKNLKAHGADNLFYIPKMYKEFSSEKMIVMEQLIGTPFSEAEEIEDSVAKITPLLQEGLKIFIKTFLSDGFFHADLHGGNFFYLENGKIGLIDFGLMGHLSKKGRENFIAIIYSLLTFNYENLVYEFLDVAEYEKVPDVDILISDIRDVLSPFVGLTVQQTNFTEVLRSVISTLRKHQIYLPREWFIVFRALITLDGVGKNLNMDIDLFSLMEEDIYNIVKDSFKKEDLIEEAVWLGRDFLSGSKVIPRHMKWFLKDWARKGYAFEIIHKGHEKQFDQVTTAIMFLSHSLLASVFFGSGVFLIGDTLVKTVFDIPTVTYVLWFLAFGLMLKGFALARKI</sequence>
<keyword evidence="2" id="KW-1133">Transmembrane helix</keyword>
<dbReference type="InterPro" id="IPR004147">
    <property type="entry name" value="ABC1_dom"/>
</dbReference>
<dbReference type="PANTHER" id="PTHR10566">
    <property type="entry name" value="CHAPERONE-ACTIVITY OF BC1 COMPLEX CABC1 -RELATED"/>
    <property type="match status" value="1"/>
</dbReference>
<dbReference type="SUPFAM" id="SSF56112">
    <property type="entry name" value="Protein kinase-like (PK-like)"/>
    <property type="match status" value="1"/>
</dbReference>
<dbReference type="InterPro" id="IPR011009">
    <property type="entry name" value="Kinase-like_dom_sf"/>
</dbReference>